<evidence type="ECO:0000256" key="3">
    <source>
        <dbReference type="ARBA" id="ARBA00022679"/>
    </source>
</evidence>
<reference evidence="9 10" key="2">
    <citation type="submission" date="2006-07" db="EMBL/GenBank/DDBJ databases">
        <title>Sequencing of the draft genome and assembly of Chlorobium ferroxidans DSM 13031.</title>
        <authorList>
            <consortium name="US DOE Joint Genome Institute (JGI-PGF)"/>
            <person name="Copeland A."/>
            <person name="Lucas S."/>
            <person name="Lapidus A."/>
            <person name="Barry K."/>
            <person name="Glavina del Rio T."/>
            <person name="Dalin E."/>
            <person name="Tice H."/>
            <person name="Bruce D."/>
            <person name="Pitluck S."/>
            <person name="Richardson P."/>
        </authorList>
    </citation>
    <scope>NUCLEOTIDE SEQUENCE [LARGE SCALE GENOMIC DNA]</scope>
    <source>
        <strain evidence="9 10">DSM 13031</strain>
    </source>
</reference>
<accession>Q0YTR8</accession>
<feature type="binding site" evidence="7">
    <location>
        <position position="219"/>
    </location>
    <ligand>
        <name>Mg(2+)</name>
        <dbReference type="ChEBI" id="CHEBI:18420"/>
    </ligand>
</feature>
<comment type="caution">
    <text evidence="9">The sequence shown here is derived from an EMBL/GenBank/DDBJ whole genome shotgun (WGS) entry which is preliminary data.</text>
</comment>
<evidence type="ECO:0000256" key="5">
    <source>
        <dbReference type="ARBA" id="ARBA00022989"/>
    </source>
</evidence>
<feature type="transmembrane region" description="Helical" evidence="8">
    <location>
        <begin position="136"/>
        <end position="155"/>
    </location>
</feature>
<evidence type="ECO:0000256" key="2">
    <source>
        <dbReference type="ARBA" id="ARBA00022475"/>
    </source>
</evidence>
<reference evidence="9 10" key="1">
    <citation type="submission" date="2006-07" db="EMBL/GenBank/DDBJ databases">
        <title>Annotation of the draft genome assembly of Chlorobium ferroxidans DSM 13031.</title>
        <authorList>
            <consortium name="US DOE Joint Genome Institute (JGI-ORNL)"/>
            <person name="Larimer F."/>
            <person name="Land M."/>
            <person name="Hauser L."/>
        </authorList>
    </citation>
    <scope>NUCLEOTIDE SEQUENCE [LARGE SCALE GENOMIC DNA]</scope>
    <source>
        <strain evidence="9 10">DSM 13031</strain>
    </source>
</reference>
<gene>
    <name evidence="9" type="ORF">CferDRAFT_1840</name>
</gene>
<keyword evidence="6 8" id="KW-0472">Membrane</keyword>
<feature type="transmembrane region" description="Helical" evidence="8">
    <location>
        <begin position="245"/>
        <end position="264"/>
    </location>
</feature>
<dbReference type="PANTHER" id="PTHR22926:SF3">
    <property type="entry name" value="UNDECAPRENYL-PHOSPHATE ALPHA-N-ACETYLGLUCOSAMINYL 1-PHOSPHATE TRANSFERASE"/>
    <property type="match status" value="1"/>
</dbReference>
<keyword evidence="5 8" id="KW-1133">Transmembrane helix</keyword>
<evidence type="ECO:0000256" key="4">
    <source>
        <dbReference type="ARBA" id="ARBA00022692"/>
    </source>
</evidence>
<proteinExistence type="predicted"/>
<dbReference type="GO" id="GO:0046872">
    <property type="term" value="F:metal ion binding"/>
    <property type="evidence" value="ECO:0007669"/>
    <property type="project" value="UniProtKB-KW"/>
</dbReference>
<dbReference type="GO" id="GO:0044038">
    <property type="term" value="P:cell wall macromolecule biosynthetic process"/>
    <property type="evidence" value="ECO:0007669"/>
    <property type="project" value="TreeGrafter"/>
</dbReference>
<organism evidence="9 10">
    <name type="scientific">Chlorobium ferrooxidans DSM 13031</name>
    <dbReference type="NCBI Taxonomy" id="377431"/>
    <lineage>
        <taxon>Bacteria</taxon>
        <taxon>Pseudomonadati</taxon>
        <taxon>Chlorobiota</taxon>
        <taxon>Chlorobiia</taxon>
        <taxon>Chlorobiales</taxon>
        <taxon>Chlorobiaceae</taxon>
        <taxon>Chlorobium/Pelodictyon group</taxon>
        <taxon>Chlorobium</taxon>
    </lineage>
</organism>
<dbReference type="EMBL" id="AASE01000002">
    <property type="protein sequence ID" value="EAT59833.1"/>
    <property type="molecule type" value="Genomic_DNA"/>
</dbReference>
<dbReference type="PANTHER" id="PTHR22926">
    <property type="entry name" value="PHOSPHO-N-ACETYLMURAMOYL-PENTAPEPTIDE-TRANSFERASE"/>
    <property type="match status" value="1"/>
</dbReference>
<feature type="transmembrane region" description="Helical" evidence="8">
    <location>
        <begin position="101"/>
        <end position="121"/>
    </location>
</feature>
<feature type="binding site" evidence="7">
    <location>
        <position position="159"/>
    </location>
    <ligand>
        <name>Mg(2+)</name>
        <dbReference type="ChEBI" id="CHEBI:18420"/>
    </ligand>
</feature>
<dbReference type="Pfam" id="PF00953">
    <property type="entry name" value="Glycos_transf_4"/>
    <property type="match status" value="1"/>
</dbReference>
<sequence>MHMFDFVFSNPFIPGFVTAILSILLVLTKGWHGKHSCDPIIGIQKFHTGQTPRVGGIAIFCGLLTAWWFSSGKEGQLLGYMLLAGLPAFAAGLIEDVTKKVGVITRLVATMVSGVAAWWLTGYSLSHLHIPGVDTLLLFVPIAVGFTTFAVAGVANATNIIDGFNGLAASTIMIGFSAFSLIAWQVGDFELARLCFVFIAVAGGFLVVNFPFGKIFMGDGGAYLLGFMLAWVAVMLPFRNPTVSVWAPLVACAYPVLETAFSMWRRYHRSGQHPGQADSLHLHSLMYCRVARVVFKDARPQLKNSMTSLFMWPFPLLAALISVFWYSNTPVLMVGFVVCVLCYRLIYLRLTQFVWCIRPATISRD</sequence>
<keyword evidence="7" id="KW-0460">Magnesium</keyword>
<evidence type="ECO:0000256" key="6">
    <source>
        <dbReference type="ARBA" id="ARBA00023136"/>
    </source>
</evidence>
<keyword evidence="7" id="KW-0479">Metal-binding</keyword>
<dbReference type="Proteomes" id="UP000004162">
    <property type="component" value="Unassembled WGS sequence"/>
</dbReference>
<keyword evidence="10" id="KW-1185">Reference proteome</keyword>
<keyword evidence="4 8" id="KW-0812">Transmembrane</keyword>
<feature type="transmembrane region" description="Helical" evidence="8">
    <location>
        <begin position="167"/>
        <end position="185"/>
    </location>
</feature>
<evidence type="ECO:0000256" key="7">
    <source>
        <dbReference type="PIRSR" id="PIRSR600715-1"/>
    </source>
</evidence>
<dbReference type="GO" id="GO:0016780">
    <property type="term" value="F:phosphotransferase activity, for other substituted phosphate groups"/>
    <property type="evidence" value="ECO:0007669"/>
    <property type="project" value="InterPro"/>
</dbReference>
<name>Q0YTR8_9CHLB</name>
<feature type="transmembrane region" description="Helical" evidence="8">
    <location>
        <begin position="332"/>
        <end position="350"/>
    </location>
</feature>
<dbReference type="GO" id="GO:0071555">
    <property type="term" value="P:cell wall organization"/>
    <property type="evidence" value="ECO:0007669"/>
    <property type="project" value="TreeGrafter"/>
</dbReference>
<dbReference type="AlphaFoldDB" id="Q0YTR8"/>
<comment type="cofactor">
    <cofactor evidence="7">
        <name>Mg(2+)</name>
        <dbReference type="ChEBI" id="CHEBI:18420"/>
    </cofactor>
</comment>
<evidence type="ECO:0000256" key="1">
    <source>
        <dbReference type="ARBA" id="ARBA00004651"/>
    </source>
</evidence>
<dbReference type="InterPro" id="IPR000715">
    <property type="entry name" value="Glycosyl_transferase_4"/>
</dbReference>
<protein>
    <submittedName>
        <fullName evidence="9">Glycosyl transferase, family 4</fullName>
    </submittedName>
</protein>
<keyword evidence="2" id="KW-1003">Cell membrane</keyword>
<evidence type="ECO:0000313" key="9">
    <source>
        <dbReference type="EMBL" id="EAT59833.1"/>
    </source>
</evidence>
<evidence type="ECO:0000256" key="8">
    <source>
        <dbReference type="SAM" id="Phobius"/>
    </source>
</evidence>
<feature type="transmembrane region" description="Helical" evidence="8">
    <location>
        <begin position="77"/>
        <end position="94"/>
    </location>
</feature>
<feature type="transmembrane region" description="Helical" evidence="8">
    <location>
        <begin position="191"/>
        <end position="210"/>
    </location>
</feature>
<feature type="transmembrane region" description="Helical" evidence="8">
    <location>
        <begin position="12"/>
        <end position="31"/>
    </location>
</feature>
<dbReference type="GO" id="GO:0009103">
    <property type="term" value="P:lipopolysaccharide biosynthetic process"/>
    <property type="evidence" value="ECO:0007669"/>
    <property type="project" value="TreeGrafter"/>
</dbReference>
<comment type="subcellular location">
    <subcellularLocation>
        <location evidence="1">Cell membrane</location>
        <topology evidence="1">Multi-pass membrane protein</topology>
    </subcellularLocation>
</comment>
<feature type="transmembrane region" description="Helical" evidence="8">
    <location>
        <begin position="222"/>
        <end position="239"/>
    </location>
</feature>
<feature type="transmembrane region" description="Helical" evidence="8">
    <location>
        <begin position="309"/>
        <end position="326"/>
    </location>
</feature>
<dbReference type="GO" id="GO:0005886">
    <property type="term" value="C:plasma membrane"/>
    <property type="evidence" value="ECO:0007669"/>
    <property type="project" value="UniProtKB-SubCell"/>
</dbReference>
<dbReference type="CDD" id="cd06912">
    <property type="entry name" value="GT_MraY_like"/>
    <property type="match status" value="1"/>
</dbReference>
<dbReference type="OrthoDB" id="9783652at2"/>
<evidence type="ECO:0000313" key="10">
    <source>
        <dbReference type="Proteomes" id="UP000004162"/>
    </source>
</evidence>
<feature type="transmembrane region" description="Helical" evidence="8">
    <location>
        <begin position="52"/>
        <end position="71"/>
    </location>
</feature>
<keyword evidence="3 9" id="KW-0808">Transferase</keyword>